<evidence type="ECO:0008006" key="3">
    <source>
        <dbReference type="Google" id="ProtNLM"/>
    </source>
</evidence>
<name>A0ABS2F2B1_9ACTN</name>
<keyword evidence="2" id="KW-1185">Reference proteome</keyword>
<accession>A0ABS2F2B1</accession>
<proteinExistence type="predicted"/>
<dbReference type="Gene3D" id="3.10.490.10">
    <property type="entry name" value="Gamma-glutamyl cyclotransferase-like"/>
    <property type="match status" value="1"/>
</dbReference>
<evidence type="ECO:0000313" key="1">
    <source>
        <dbReference type="EMBL" id="MBM6775020.1"/>
    </source>
</evidence>
<sequence length="190" mass="21079">MSLTRPSGASLSPELLARVDACRTTHVWYVGYGSNLLRARFMLYVEGGFCESNGRGYAGCDDPTPPVCDVPFDVPFDMYFGNVSEPWGGGVSFLDASRPGFAYGRAYLVTRAQFEQVWDQEGRGDAWYARGLDLGTYLGVPALSFTNAERRPFHEPGARYLDVLRRGLAEAYPELPAAEIERYLAQARGR</sequence>
<organism evidence="1 2">
    <name type="scientific">Olsenella profusa</name>
    <dbReference type="NCBI Taxonomy" id="138595"/>
    <lineage>
        <taxon>Bacteria</taxon>
        <taxon>Bacillati</taxon>
        <taxon>Actinomycetota</taxon>
        <taxon>Coriobacteriia</taxon>
        <taxon>Coriobacteriales</taxon>
        <taxon>Atopobiaceae</taxon>
        <taxon>Olsenella</taxon>
    </lineage>
</organism>
<gene>
    <name evidence="1" type="ORF">H9X80_05645</name>
</gene>
<dbReference type="EMBL" id="JACSNQ010000009">
    <property type="protein sequence ID" value="MBM6775020.1"/>
    <property type="molecule type" value="Genomic_DNA"/>
</dbReference>
<reference evidence="1 2" key="1">
    <citation type="journal article" date="2021" name="Sci. Rep.">
        <title>The distribution of antibiotic resistance genes in chicken gut microbiota commensals.</title>
        <authorList>
            <person name="Juricova H."/>
            <person name="Matiasovicova J."/>
            <person name="Kubasova T."/>
            <person name="Cejkova D."/>
            <person name="Rychlik I."/>
        </authorList>
    </citation>
    <scope>NUCLEOTIDE SEQUENCE [LARGE SCALE GENOMIC DNA]</scope>
    <source>
        <strain evidence="1 2">An794</strain>
    </source>
</reference>
<dbReference type="RefSeq" id="WP_204793362.1">
    <property type="nucleotide sequence ID" value="NZ_JACSNQ010000009.1"/>
</dbReference>
<evidence type="ECO:0000313" key="2">
    <source>
        <dbReference type="Proteomes" id="UP000712527"/>
    </source>
</evidence>
<comment type="caution">
    <text evidence="1">The sequence shown here is derived from an EMBL/GenBank/DDBJ whole genome shotgun (WGS) entry which is preliminary data.</text>
</comment>
<protein>
    <recommendedName>
        <fullName evidence="3">Histone deacetylase</fullName>
    </recommendedName>
</protein>
<dbReference type="Proteomes" id="UP000712527">
    <property type="component" value="Unassembled WGS sequence"/>
</dbReference>